<keyword evidence="1" id="KW-0472">Membrane</keyword>
<keyword evidence="3" id="KW-1185">Reference proteome</keyword>
<dbReference type="Proteomes" id="UP000011607">
    <property type="component" value="Unassembled WGS sequence"/>
</dbReference>
<proteinExistence type="predicted"/>
<comment type="caution">
    <text evidence="2">The sequence shown here is derived from an EMBL/GenBank/DDBJ whole genome shotgun (WGS) entry which is preliminary data.</text>
</comment>
<evidence type="ECO:0000256" key="1">
    <source>
        <dbReference type="SAM" id="Phobius"/>
    </source>
</evidence>
<evidence type="ECO:0000313" key="2">
    <source>
        <dbReference type="EMBL" id="EMA35392.1"/>
    </source>
</evidence>
<feature type="transmembrane region" description="Helical" evidence="1">
    <location>
        <begin position="21"/>
        <end position="39"/>
    </location>
</feature>
<organism evidence="2 3">
    <name type="scientific">Halobiforma nitratireducens JCM 10879</name>
    <dbReference type="NCBI Taxonomy" id="1227454"/>
    <lineage>
        <taxon>Archaea</taxon>
        <taxon>Methanobacteriati</taxon>
        <taxon>Methanobacteriota</taxon>
        <taxon>Stenosarchaea group</taxon>
        <taxon>Halobacteria</taxon>
        <taxon>Halobacteriales</taxon>
        <taxon>Natrialbaceae</taxon>
        <taxon>Halobiforma</taxon>
    </lineage>
</organism>
<protein>
    <submittedName>
        <fullName evidence="2">Uncharacterized protein</fullName>
    </submittedName>
</protein>
<evidence type="ECO:0000313" key="3">
    <source>
        <dbReference type="Proteomes" id="UP000011607"/>
    </source>
</evidence>
<keyword evidence="1" id="KW-0812">Transmembrane</keyword>
<dbReference type="OrthoDB" id="204383at2157"/>
<dbReference type="RefSeq" id="WP_006673383.1">
    <property type="nucleotide sequence ID" value="NZ_AOMA01000124.1"/>
</dbReference>
<dbReference type="eggNOG" id="arCOG10771">
    <property type="taxonomic scope" value="Archaea"/>
</dbReference>
<accession>M0LPB9</accession>
<dbReference type="AlphaFoldDB" id="M0LPB9"/>
<dbReference type="EMBL" id="AOMA01000124">
    <property type="protein sequence ID" value="EMA35392.1"/>
    <property type="molecule type" value="Genomic_DNA"/>
</dbReference>
<name>M0LPB9_9EURY</name>
<sequence>MQFEGSSDRTGDWSGTVPTAFDARVVALVLATAALAASVNVPHGGFAMAGVAFLLLTAGGLAVHWLGERKLRRVTAELVERWSDAGGTIDGVSRTSDGMRTEWVVHTPDGDVTVGGVPVVPMARLSVEWQGVGDTMDAGEAEENVDRLAETLYEEIFEIRATAEQTR</sequence>
<reference evidence="2 3" key="1">
    <citation type="journal article" date="2014" name="PLoS Genet.">
        <title>Phylogenetically driven sequencing of extremely halophilic archaea reveals strategies for static and dynamic osmo-response.</title>
        <authorList>
            <person name="Becker E.A."/>
            <person name="Seitzer P.M."/>
            <person name="Tritt A."/>
            <person name="Larsen D."/>
            <person name="Krusor M."/>
            <person name="Yao A.I."/>
            <person name="Wu D."/>
            <person name="Madern D."/>
            <person name="Eisen J.A."/>
            <person name="Darling A.E."/>
            <person name="Facciotti M.T."/>
        </authorList>
    </citation>
    <scope>NUCLEOTIDE SEQUENCE [LARGE SCALE GENOMIC DNA]</scope>
    <source>
        <strain evidence="2 3">JCM 10879</strain>
    </source>
</reference>
<gene>
    <name evidence="2" type="ORF">C446_12384</name>
</gene>
<dbReference type="PATRIC" id="fig|1227454.3.peg.2531"/>
<keyword evidence="1" id="KW-1133">Transmembrane helix</keyword>
<feature type="transmembrane region" description="Helical" evidence="1">
    <location>
        <begin position="45"/>
        <end position="66"/>
    </location>
</feature>